<dbReference type="InterPro" id="IPR054722">
    <property type="entry name" value="PolX-like_BBD"/>
</dbReference>
<reference evidence="3 4" key="1">
    <citation type="journal article" date="2018" name="Evol. Lett.">
        <title>Horizontal gene cluster transfer increased hallucinogenic mushroom diversity.</title>
        <authorList>
            <person name="Reynolds H.T."/>
            <person name="Vijayakumar V."/>
            <person name="Gluck-Thaler E."/>
            <person name="Korotkin H.B."/>
            <person name="Matheny P.B."/>
            <person name="Slot J.C."/>
        </authorList>
    </citation>
    <scope>NUCLEOTIDE SEQUENCE [LARGE SCALE GENOMIC DNA]</scope>
    <source>
        <strain evidence="3 4">2629</strain>
    </source>
</reference>
<feature type="compositionally biased region" description="Basic and acidic residues" evidence="1">
    <location>
        <begin position="52"/>
        <end position="69"/>
    </location>
</feature>
<feature type="compositionally biased region" description="Low complexity" evidence="1">
    <location>
        <begin position="70"/>
        <end position="83"/>
    </location>
</feature>
<feature type="domain" description="Retrovirus-related Pol polyprotein from transposon TNT 1-94-like beta-barrel" evidence="2">
    <location>
        <begin position="148"/>
        <end position="224"/>
    </location>
</feature>
<feature type="non-terminal residue" evidence="3">
    <location>
        <position position="1"/>
    </location>
</feature>
<gene>
    <name evidence="3" type="ORF">CVT24_013299</name>
</gene>
<comment type="caution">
    <text evidence="3">The sequence shown here is derived from an EMBL/GenBank/DDBJ whole genome shotgun (WGS) entry which is preliminary data.</text>
</comment>
<dbReference type="Pfam" id="PF22936">
    <property type="entry name" value="Pol_BBD"/>
    <property type="match status" value="1"/>
</dbReference>
<feature type="non-terminal residue" evidence="3">
    <location>
        <position position="238"/>
    </location>
</feature>
<proteinExistence type="predicted"/>
<evidence type="ECO:0000313" key="3">
    <source>
        <dbReference type="EMBL" id="PPQ88053.1"/>
    </source>
</evidence>
<dbReference type="AlphaFoldDB" id="A0A409XB87"/>
<organism evidence="3 4">
    <name type="scientific">Panaeolus cyanescens</name>
    <dbReference type="NCBI Taxonomy" id="181874"/>
    <lineage>
        <taxon>Eukaryota</taxon>
        <taxon>Fungi</taxon>
        <taxon>Dikarya</taxon>
        <taxon>Basidiomycota</taxon>
        <taxon>Agaricomycotina</taxon>
        <taxon>Agaricomycetes</taxon>
        <taxon>Agaricomycetidae</taxon>
        <taxon>Agaricales</taxon>
        <taxon>Agaricineae</taxon>
        <taxon>Galeropsidaceae</taxon>
        <taxon>Panaeolus</taxon>
    </lineage>
</organism>
<sequence length="238" mass="25245">LIRHHNESGTAPIALTAQSNNTSRPTVHCTNCKKDRHTAEYCISPGGGMAGKTREESKEARKRDREAGKSKSSANVAATTSTTAPPTANIVDIVHTGTSAMLDPELYAHAIEIPYEGFAAMITTDDTTDTLLSAADPVHHNDDPATPFIADSGASVHISPYRSDFDSITPLSPRSVKGIGGINLQALGTGNITLNTSPSASITLHNALYVPSAGIRLVSMKRLATELKIVSHFDDERC</sequence>
<keyword evidence="4" id="KW-1185">Reference proteome</keyword>
<dbReference type="Proteomes" id="UP000284842">
    <property type="component" value="Unassembled WGS sequence"/>
</dbReference>
<protein>
    <recommendedName>
        <fullName evidence="2">Retrovirus-related Pol polyprotein from transposon TNT 1-94-like beta-barrel domain-containing protein</fullName>
    </recommendedName>
</protein>
<evidence type="ECO:0000259" key="2">
    <source>
        <dbReference type="Pfam" id="PF22936"/>
    </source>
</evidence>
<evidence type="ECO:0000256" key="1">
    <source>
        <dbReference type="SAM" id="MobiDB-lite"/>
    </source>
</evidence>
<dbReference type="OrthoDB" id="2941894at2759"/>
<name>A0A409XB87_9AGAR</name>
<dbReference type="STRING" id="181874.A0A409XB87"/>
<feature type="region of interest" description="Disordered" evidence="1">
    <location>
        <begin position="43"/>
        <end position="83"/>
    </location>
</feature>
<dbReference type="EMBL" id="NHTK01004140">
    <property type="protein sequence ID" value="PPQ88053.1"/>
    <property type="molecule type" value="Genomic_DNA"/>
</dbReference>
<dbReference type="InParanoid" id="A0A409XB87"/>
<evidence type="ECO:0000313" key="4">
    <source>
        <dbReference type="Proteomes" id="UP000284842"/>
    </source>
</evidence>
<accession>A0A409XB87</accession>